<dbReference type="eggNOG" id="COG0328">
    <property type="taxonomic scope" value="Bacteria"/>
</dbReference>
<keyword evidence="15" id="KW-1185">Reference proteome</keyword>
<evidence type="ECO:0000259" key="13">
    <source>
        <dbReference type="PROSITE" id="PS50879"/>
    </source>
</evidence>
<keyword evidence="9" id="KW-0378">Hydrolase</keyword>
<evidence type="ECO:0000256" key="5">
    <source>
        <dbReference type="ARBA" id="ARBA00012180"/>
    </source>
</evidence>
<dbReference type="CDD" id="cd09278">
    <property type="entry name" value="RNase_HI_prokaryote_like"/>
    <property type="match status" value="1"/>
</dbReference>
<comment type="cofactor">
    <cofactor evidence="2">
        <name>Mg(2+)</name>
        <dbReference type="ChEBI" id="CHEBI:18420"/>
    </cofactor>
</comment>
<organism evidence="14 15">
    <name type="scientific">Scardovia inopinata F0304</name>
    <dbReference type="NCBI Taxonomy" id="641146"/>
    <lineage>
        <taxon>Bacteria</taxon>
        <taxon>Bacillati</taxon>
        <taxon>Actinomycetota</taxon>
        <taxon>Actinomycetes</taxon>
        <taxon>Bifidobacteriales</taxon>
        <taxon>Bifidobacteriaceae</taxon>
        <taxon>Scardovia</taxon>
    </lineage>
</organism>
<evidence type="ECO:0000313" key="15">
    <source>
        <dbReference type="Proteomes" id="UP000005777"/>
    </source>
</evidence>
<evidence type="ECO:0000256" key="1">
    <source>
        <dbReference type="ARBA" id="ARBA00000077"/>
    </source>
</evidence>
<evidence type="ECO:0000256" key="3">
    <source>
        <dbReference type="ARBA" id="ARBA00005300"/>
    </source>
</evidence>
<reference evidence="14 15" key="1">
    <citation type="submission" date="2012-01" db="EMBL/GenBank/DDBJ databases">
        <title>The Genome Sequence of Scardovia inopinata F0304.</title>
        <authorList>
            <consortium name="The Broad Institute Genome Sequencing Platform"/>
            <person name="Earl A."/>
            <person name="Ward D."/>
            <person name="Feldgarden M."/>
            <person name="Gevers D."/>
            <person name="Izard J."/>
            <person name="Baranova O.V."/>
            <person name="Blanton J.M."/>
            <person name="Tanner A.C."/>
            <person name="Dewhirst F.E."/>
            <person name="Young S.K."/>
            <person name="Zeng Q."/>
            <person name="Gargeya S."/>
            <person name="Fitzgerald M."/>
            <person name="Haas B."/>
            <person name="Abouelleil A."/>
            <person name="Alvarado L."/>
            <person name="Arachchi H.M."/>
            <person name="Berlin A."/>
            <person name="Chapman S.B."/>
            <person name="Gearin G."/>
            <person name="Goldberg J."/>
            <person name="Griggs A."/>
            <person name="Gujja S."/>
            <person name="Hansen M."/>
            <person name="Heiman D."/>
            <person name="Howarth C."/>
            <person name="Larimer J."/>
            <person name="Lui A."/>
            <person name="MacDonald P.J."/>
            <person name="McCowen C."/>
            <person name="Montmayeur A."/>
            <person name="Murphy C."/>
            <person name="Neiman D."/>
            <person name="Pearson M."/>
            <person name="Priest M."/>
            <person name="Roberts A."/>
            <person name="Saif S."/>
            <person name="Shea T."/>
            <person name="Sisk P."/>
            <person name="Stolte C."/>
            <person name="Sykes S."/>
            <person name="Wortman J."/>
            <person name="Nusbaum C."/>
            <person name="Birren B."/>
        </authorList>
    </citation>
    <scope>NUCLEOTIDE SEQUENCE [LARGE SCALE GENOMIC DNA]</scope>
    <source>
        <strain evidence="14 15">F0304</strain>
    </source>
</reference>
<dbReference type="InterPro" id="IPR012337">
    <property type="entry name" value="RNaseH-like_sf"/>
</dbReference>
<comment type="catalytic activity">
    <reaction evidence="1">
        <text>Endonucleolytic cleavage to 5'-phosphomonoester.</text>
        <dbReference type="EC" id="3.1.26.4"/>
    </reaction>
</comment>
<keyword evidence="10" id="KW-0460">Magnesium</keyword>
<evidence type="ECO:0000256" key="9">
    <source>
        <dbReference type="ARBA" id="ARBA00022801"/>
    </source>
</evidence>
<evidence type="ECO:0000256" key="8">
    <source>
        <dbReference type="ARBA" id="ARBA00022759"/>
    </source>
</evidence>
<dbReference type="PANTHER" id="PTHR10642:SF26">
    <property type="entry name" value="RIBONUCLEASE H1"/>
    <property type="match status" value="1"/>
</dbReference>
<evidence type="ECO:0000256" key="7">
    <source>
        <dbReference type="ARBA" id="ARBA00022723"/>
    </source>
</evidence>
<feature type="coiled-coil region" evidence="11">
    <location>
        <begin position="254"/>
        <end position="291"/>
    </location>
</feature>
<evidence type="ECO:0000256" key="2">
    <source>
        <dbReference type="ARBA" id="ARBA00001946"/>
    </source>
</evidence>
<dbReference type="GO" id="GO:0046872">
    <property type="term" value="F:metal ion binding"/>
    <property type="evidence" value="ECO:0007669"/>
    <property type="project" value="UniProtKB-KW"/>
</dbReference>
<dbReference type="Gene3D" id="3.30.420.10">
    <property type="entry name" value="Ribonuclease H-like superfamily/Ribonuclease H"/>
    <property type="match status" value="1"/>
</dbReference>
<dbReference type="PROSITE" id="PS50879">
    <property type="entry name" value="RNASE_H_1"/>
    <property type="match status" value="1"/>
</dbReference>
<sequence length="306" mass="33296">MQVMKNTATITGTVTVSTDGSALSNPNGPMGWGWAEHTDTTGGHIASSTGRDCDCGGASNGTNQIGELCAVLQALRTHRGSYCLIIESDSQYAIKCSTIWLEGWKKNGWKNSKHEPVKNAPLIKAIDREISERPGPVSFTWVKGHAGNMYNEKVDSLARGYAEKCQAGRAPNYLPYEGWQSLISSIYGHSMTIPDNPSQAPQADDYLAADQTSRPEADKDTTKEGSRNRVSNSATAPTIETTETTETTVAHELLAQIRSAADQFNLAAQRLENASAHMDKAIASLDEAIRRFDDSSWDNNHQDTLF</sequence>
<keyword evidence="7" id="KW-0479">Metal-binding</keyword>
<gene>
    <name evidence="14" type="ORF">HMPREF9020_01368</name>
</gene>
<evidence type="ECO:0000256" key="6">
    <source>
        <dbReference type="ARBA" id="ARBA00022722"/>
    </source>
</evidence>
<dbReference type="AlphaFoldDB" id="W5IHH6"/>
<protein>
    <recommendedName>
        <fullName evidence="5">ribonuclease H</fullName>
        <ecNumber evidence="5">3.1.26.4</ecNumber>
    </recommendedName>
</protein>
<dbReference type="SUPFAM" id="SSF53098">
    <property type="entry name" value="Ribonuclease H-like"/>
    <property type="match status" value="1"/>
</dbReference>
<dbReference type="HOGENOM" id="CLU_049854_0_0_11"/>
<feature type="compositionally biased region" description="Low complexity" evidence="12">
    <location>
        <begin position="234"/>
        <end position="246"/>
    </location>
</feature>
<feature type="compositionally biased region" description="Basic and acidic residues" evidence="12">
    <location>
        <begin position="213"/>
        <end position="227"/>
    </location>
</feature>
<dbReference type="InterPro" id="IPR050092">
    <property type="entry name" value="RNase_H"/>
</dbReference>
<evidence type="ECO:0000256" key="12">
    <source>
        <dbReference type="SAM" id="MobiDB-lite"/>
    </source>
</evidence>
<evidence type="ECO:0000256" key="11">
    <source>
        <dbReference type="SAM" id="Coils"/>
    </source>
</evidence>
<dbReference type="GO" id="GO:0003676">
    <property type="term" value="F:nucleic acid binding"/>
    <property type="evidence" value="ECO:0007669"/>
    <property type="project" value="InterPro"/>
</dbReference>
<dbReference type="InterPro" id="IPR036397">
    <property type="entry name" value="RNaseH_sf"/>
</dbReference>
<keyword evidence="6" id="KW-0540">Nuclease</keyword>
<keyword evidence="11" id="KW-0175">Coiled coil</keyword>
<comment type="subunit">
    <text evidence="4">Monomer.</text>
</comment>
<dbReference type="EMBL" id="ADCX01000013">
    <property type="protein sequence ID" value="EFG26284.2"/>
    <property type="molecule type" value="Genomic_DNA"/>
</dbReference>
<feature type="region of interest" description="Disordered" evidence="12">
    <location>
        <begin position="211"/>
        <end position="246"/>
    </location>
</feature>
<comment type="caution">
    <text evidence="14">The sequence shown here is derived from an EMBL/GenBank/DDBJ whole genome shotgun (WGS) entry which is preliminary data.</text>
</comment>
<dbReference type="GO" id="GO:0043137">
    <property type="term" value="P:DNA replication, removal of RNA primer"/>
    <property type="evidence" value="ECO:0007669"/>
    <property type="project" value="TreeGrafter"/>
</dbReference>
<dbReference type="InterPro" id="IPR022892">
    <property type="entry name" value="RNaseHI"/>
</dbReference>
<name>W5IHH6_SCAIO</name>
<dbReference type="GO" id="GO:0004523">
    <property type="term" value="F:RNA-DNA hybrid ribonuclease activity"/>
    <property type="evidence" value="ECO:0007669"/>
    <property type="project" value="UniProtKB-EC"/>
</dbReference>
<feature type="domain" description="RNase H type-1" evidence="13">
    <location>
        <begin position="10"/>
        <end position="163"/>
    </location>
</feature>
<dbReference type="Proteomes" id="UP000005777">
    <property type="component" value="Unassembled WGS sequence"/>
</dbReference>
<dbReference type="EC" id="3.1.26.4" evidence="5"/>
<dbReference type="Pfam" id="PF00075">
    <property type="entry name" value="RNase_H"/>
    <property type="match status" value="1"/>
</dbReference>
<evidence type="ECO:0000256" key="10">
    <source>
        <dbReference type="ARBA" id="ARBA00022842"/>
    </source>
</evidence>
<proteinExistence type="inferred from homology"/>
<dbReference type="InterPro" id="IPR002156">
    <property type="entry name" value="RNaseH_domain"/>
</dbReference>
<keyword evidence="8" id="KW-0255">Endonuclease</keyword>
<evidence type="ECO:0000256" key="4">
    <source>
        <dbReference type="ARBA" id="ARBA00011245"/>
    </source>
</evidence>
<dbReference type="PANTHER" id="PTHR10642">
    <property type="entry name" value="RIBONUCLEASE H1"/>
    <property type="match status" value="1"/>
</dbReference>
<comment type="similarity">
    <text evidence="3">Belongs to the RNase H family.</text>
</comment>
<accession>W5IHH6</accession>
<evidence type="ECO:0000313" key="14">
    <source>
        <dbReference type="EMBL" id="EFG26284.2"/>
    </source>
</evidence>